<gene>
    <name evidence="1" type="ORF">F8251_00925</name>
</gene>
<comment type="caution">
    <text evidence="1">The sequence shown here is derived from an EMBL/GenBank/DDBJ whole genome shotgun (WGS) entry which is preliminary data.</text>
</comment>
<sequence>MKMKVIDKRTNKNKDKFEVGDVVCYYDSPNKKWYSLITEVNDRIYLIDFNSDYVGMDKFSGEDGYDRIDTLIYGLRSQWKHVEKVNAQLVITE</sequence>
<dbReference type="RefSeq" id="WP_151495053.1">
    <property type="nucleotide sequence ID" value="NZ_JBBOJP010000049.1"/>
</dbReference>
<dbReference type="Proteomes" id="UP000430323">
    <property type="component" value="Unassembled WGS sequence"/>
</dbReference>
<dbReference type="AlphaFoldDB" id="A0A6A1Z989"/>
<evidence type="ECO:0000313" key="2">
    <source>
        <dbReference type="Proteomes" id="UP000430323"/>
    </source>
</evidence>
<accession>A0A6A1Z989</accession>
<dbReference type="EMBL" id="WBOB01000002">
    <property type="protein sequence ID" value="KAB1978291.1"/>
    <property type="molecule type" value="Genomic_DNA"/>
</dbReference>
<reference evidence="1 2" key="1">
    <citation type="submission" date="2019-09" db="EMBL/GenBank/DDBJ databases">
        <title>Investigation of probiotic properties of different lactic acid bacteria.</title>
        <authorList>
            <person name="Jaomanjaka F."/>
            <person name="Blanc P."/>
        </authorList>
    </citation>
    <scope>NUCLEOTIDE SEQUENCE [LARGE SCALE GENOMIC DNA]</scope>
    <source>
        <strain evidence="1 2">BIO6272</strain>
    </source>
</reference>
<protein>
    <submittedName>
        <fullName evidence="1">Uncharacterized protein</fullName>
    </submittedName>
</protein>
<proteinExistence type="predicted"/>
<organism evidence="1 2">
    <name type="scientific">Lactobacillus crispatus</name>
    <dbReference type="NCBI Taxonomy" id="47770"/>
    <lineage>
        <taxon>Bacteria</taxon>
        <taxon>Bacillati</taxon>
        <taxon>Bacillota</taxon>
        <taxon>Bacilli</taxon>
        <taxon>Lactobacillales</taxon>
        <taxon>Lactobacillaceae</taxon>
        <taxon>Lactobacillus</taxon>
    </lineage>
</organism>
<evidence type="ECO:0000313" key="1">
    <source>
        <dbReference type="EMBL" id="KAB1978291.1"/>
    </source>
</evidence>
<name>A0A6A1Z989_9LACO</name>